<accession>A0ABR3H6C2</accession>
<dbReference type="PANTHER" id="PTHR24256">
    <property type="entry name" value="TRYPTASE-RELATED"/>
    <property type="match status" value="1"/>
</dbReference>
<feature type="domain" description="Clip" evidence="10">
    <location>
        <begin position="494"/>
        <end position="543"/>
    </location>
</feature>
<dbReference type="InterPro" id="IPR018114">
    <property type="entry name" value="TRYPSIN_HIS"/>
</dbReference>
<feature type="domain" description="Peptidase S1" evidence="9">
    <location>
        <begin position="583"/>
        <end position="836"/>
    </location>
</feature>
<sequence>MEIRLLCVLASVLYAYGQESCLRPDGRTGMCIEYTHCPEIMEKLNSPNRRNLNLRDYTCGFQRQTPKVCCEQTPQINLGNDCYTPEGNPGKCKNVTTCPHLAVMANSKDGNSLAYVFNSRCLTNRYDVCCGPPPSPIRPSDDCASEITAFPPHPDSQCCGYDAKADSKIVGGTDTSIDQFPWAVLLEYKKTDDWGRIVKRTHCGGSLISNRYVLTAAHCVTGTGDWELINVHLGEHDTRTEIDCVDMDCNERIQVIPVEQGIVHPEYSGFTKRNDIALLRMARPVAYTDFVRPICLPNSDVSKSTDNVEVIAAGWGRVNNTHRSPIKQQVKLPLFTGQACQNRYTSNQGGVQSANLWSKQLCAGGEAGKDTCKGDSGGPLMLKKGLLHELVGVVSNGPDPCGIEGAPGIYTNVFRHNVAKVILTFSSNTHLGMYYKSSLGTCTRPNGEQGLCIRYDQCPEILEQLQRRTRNNRELMKYSCGFEGKIPKVCCNFDCYTPEGNLGKCQNVNSCPHLNEMTKTTDKDKRAYVRDSRCTTGPRDVCCGPPPADTYAQPREDCTAQTAFPPHPNTMCCGFDAQSSSKIYGGINTGIDEYPWLALLEYKKKDTGEIKSYCGGTLISNRYVVTAAHCISGPGAWPPINVRLGEFDTSTDEDCVDGDCADPVQTIPIEDIITHPEYNPKTSRHDIALIRLANPVPYTDFIRPICLPASNVLKNTDDKLEAHVAGWGKVNQTHSRSHIKQQVKVPIVKTQDCQNSFSTRMFKPPVLTSNQICAGGEAGKDSCNGDSGGPLMLKTGLLHELIGVVSFGLKDCGTQGLPGVYTNVFSYYPWIWRNIRP</sequence>
<dbReference type="Proteomes" id="UP001549920">
    <property type="component" value="Unassembled WGS sequence"/>
</dbReference>
<feature type="chain" id="PRO_5045398685" evidence="8">
    <location>
        <begin position="18"/>
        <end position="837"/>
    </location>
</feature>
<dbReference type="CDD" id="cd00190">
    <property type="entry name" value="Tryp_SPc"/>
    <property type="match status" value="2"/>
</dbReference>
<dbReference type="InterPro" id="IPR009003">
    <property type="entry name" value="Peptidase_S1_PA"/>
</dbReference>
<evidence type="ECO:0000256" key="3">
    <source>
        <dbReference type="ARBA" id="ARBA00022801"/>
    </source>
</evidence>
<gene>
    <name evidence="11" type="ORF">ABMA27_009751</name>
</gene>
<evidence type="ECO:0000313" key="11">
    <source>
        <dbReference type="EMBL" id="KAL0860350.1"/>
    </source>
</evidence>
<protein>
    <submittedName>
        <fullName evidence="11">Uncharacterized protein</fullName>
    </submittedName>
</protein>
<dbReference type="PROSITE" id="PS50240">
    <property type="entry name" value="TRYPSIN_DOM"/>
    <property type="match status" value="2"/>
</dbReference>
<dbReference type="InterPro" id="IPR001314">
    <property type="entry name" value="Peptidase_S1A"/>
</dbReference>
<dbReference type="Pfam" id="PF00089">
    <property type="entry name" value="Trypsin"/>
    <property type="match status" value="2"/>
</dbReference>
<evidence type="ECO:0000256" key="6">
    <source>
        <dbReference type="ARBA" id="ARBA00024195"/>
    </source>
</evidence>
<evidence type="ECO:0000256" key="5">
    <source>
        <dbReference type="ARBA" id="ARBA00023157"/>
    </source>
</evidence>
<evidence type="ECO:0000256" key="4">
    <source>
        <dbReference type="ARBA" id="ARBA00022825"/>
    </source>
</evidence>
<dbReference type="SMART" id="SM00680">
    <property type="entry name" value="CLIP"/>
    <property type="match status" value="4"/>
</dbReference>
<keyword evidence="4 7" id="KW-0720">Serine protease</keyword>
<organism evidence="11 12">
    <name type="scientific">Loxostege sticticalis</name>
    <name type="common">Beet webworm moth</name>
    <dbReference type="NCBI Taxonomy" id="481309"/>
    <lineage>
        <taxon>Eukaryota</taxon>
        <taxon>Metazoa</taxon>
        <taxon>Ecdysozoa</taxon>
        <taxon>Arthropoda</taxon>
        <taxon>Hexapoda</taxon>
        <taxon>Insecta</taxon>
        <taxon>Pterygota</taxon>
        <taxon>Neoptera</taxon>
        <taxon>Endopterygota</taxon>
        <taxon>Lepidoptera</taxon>
        <taxon>Glossata</taxon>
        <taxon>Ditrysia</taxon>
        <taxon>Pyraloidea</taxon>
        <taxon>Crambidae</taxon>
        <taxon>Pyraustinae</taxon>
        <taxon>Loxostege</taxon>
    </lineage>
</organism>
<dbReference type="InterPro" id="IPR043504">
    <property type="entry name" value="Peptidase_S1_PA_chymotrypsin"/>
</dbReference>
<dbReference type="InterPro" id="IPR051487">
    <property type="entry name" value="Ser/Thr_Proteases_Immune/Dev"/>
</dbReference>
<comment type="similarity">
    <text evidence="6">Belongs to the peptidase S1 family. CLIP subfamily.</text>
</comment>
<dbReference type="InterPro" id="IPR038565">
    <property type="entry name" value="CLIP_sf"/>
</dbReference>
<evidence type="ECO:0000256" key="8">
    <source>
        <dbReference type="SAM" id="SignalP"/>
    </source>
</evidence>
<dbReference type="PROSITE" id="PS00135">
    <property type="entry name" value="TRYPSIN_SER"/>
    <property type="match status" value="2"/>
</dbReference>
<keyword evidence="3 7" id="KW-0378">Hydrolase</keyword>
<feature type="signal peptide" evidence="8">
    <location>
        <begin position="1"/>
        <end position="17"/>
    </location>
</feature>
<evidence type="ECO:0000256" key="2">
    <source>
        <dbReference type="ARBA" id="ARBA00022729"/>
    </source>
</evidence>
<dbReference type="EMBL" id="JBEUOH010000025">
    <property type="protein sequence ID" value="KAL0860350.1"/>
    <property type="molecule type" value="Genomic_DNA"/>
</dbReference>
<feature type="domain" description="Clip" evidence="10">
    <location>
        <begin position="441"/>
        <end position="491"/>
    </location>
</feature>
<feature type="domain" description="Clip" evidence="10">
    <location>
        <begin position="20"/>
        <end position="70"/>
    </location>
</feature>
<dbReference type="SUPFAM" id="SSF50494">
    <property type="entry name" value="Trypsin-like serine proteases"/>
    <property type="match status" value="2"/>
</dbReference>
<reference evidence="11 12" key="1">
    <citation type="submission" date="2024-06" db="EMBL/GenBank/DDBJ databases">
        <title>A chromosome-level genome assembly of beet webworm, Loxostege sticticalis.</title>
        <authorList>
            <person name="Zhang Y."/>
        </authorList>
    </citation>
    <scope>NUCLEOTIDE SEQUENCE [LARGE SCALE GENOMIC DNA]</scope>
    <source>
        <strain evidence="11">AQ026</strain>
        <tissue evidence="11">Whole body</tissue>
    </source>
</reference>
<dbReference type="InterPro" id="IPR033116">
    <property type="entry name" value="TRYPSIN_SER"/>
</dbReference>
<feature type="domain" description="Peptidase S1" evidence="9">
    <location>
        <begin position="169"/>
        <end position="440"/>
    </location>
</feature>
<dbReference type="PROSITE" id="PS00134">
    <property type="entry name" value="TRYPSIN_HIS"/>
    <property type="match status" value="2"/>
</dbReference>
<keyword evidence="1 7" id="KW-0645">Protease</keyword>
<comment type="caution">
    <text evidence="11">The sequence shown here is derived from an EMBL/GenBank/DDBJ whole genome shotgun (WGS) entry which is preliminary data.</text>
</comment>
<evidence type="ECO:0000313" key="12">
    <source>
        <dbReference type="Proteomes" id="UP001549920"/>
    </source>
</evidence>
<evidence type="ECO:0000259" key="10">
    <source>
        <dbReference type="PROSITE" id="PS51888"/>
    </source>
</evidence>
<dbReference type="PROSITE" id="PS51888">
    <property type="entry name" value="CLIP"/>
    <property type="match status" value="3"/>
</dbReference>
<dbReference type="Pfam" id="PF12032">
    <property type="entry name" value="CLIP"/>
    <property type="match status" value="4"/>
</dbReference>
<keyword evidence="2 8" id="KW-0732">Signal</keyword>
<dbReference type="InterPro" id="IPR022700">
    <property type="entry name" value="CLIP"/>
</dbReference>
<name>A0ABR3H6C2_LOXSC</name>
<evidence type="ECO:0000259" key="9">
    <source>
        <dbReference type="PROSITE" id="PS50240"/>
    </source>
</evidence>
<keyword evidence="5" id="KW-1015">Disulfide bond</keyword>
<evidence type="ECO:0000256" key="7">
    <source>
        <dbReference type="RuleBase" id="RU363034"/>
    </source>
</evidence>
<dbReference type="InterPro" id="IPR001254">
    <property type="entry name" value="Trypsin_dom"/>
</dbReference>
<dbReference type="Gene3D" id="2.40.10.10">
    <property type="entry name" value="Trypsin-like serine proteases"/>
    <property type="match status" value="4"/>
</dbReference>
<dbReference type="SMART" id="SM00020">
    <property type="entry name" value="Tryp_SPc"/>
    <property type="match status" value="2"/>
</dbReference>
<dbReference type="PRINTS" id="PR00722">
    <property type="entry name" value="CHYMOTRYPSIN"/>
</dbReference>
<keyword evidence="12" id="KW-1185">Reference proteome</keyword>
<proteinExistence type="inferred from homology"/>
<dbReference type="Gene3D" id="3.30.1640.30">
    <property type="match status" value="4"/>
</dbReference>
<evidence type="ECO:0000256" key="1">
    <source>
        <dbReference type="ARBA" id="ARBA00022670"/>
    </source>
</evidence>